<keyword evidence="2" id="KW-0255">Endonuclease</keyword>
<dbReference type="PANTHER" id="PTHR34107">
    <property type="entry name" value="SLL0198 PROTEIN-RELATED"/>
    <property type="match status" value="1"/>
</dbReference>
<dbReference type="CDD" id="cd06260">
    <property type="entry name" value="DUF820-like"/>
    <property type="match status" value="1"/>
</dbReference>
<dbReference type="InterPro" id="IPR008538">
    <property type="entry name" value="Uma2"/>
</dbReference>
<accession>A0A2M8PAN9</accession>
<dbReference type="EMBL" id="PGTM01000326">
    <property type="protein sequence ID" value="PJF34610.1"/>
    <property type="molecule type" value="Genomic_DNA"/>
</dbReference>
<dbReference type="GO" id="GO:0004519">
    <property type="term" value="F:endonuclease activity"/>
    <property type="evidence" value="ECO:0007669"/>
    <property type="project" value="UniProtKB-KW"/>
</dbReference>
<evidence type="ECO:0000313" key="2">
    <source>
        <dbReference type="EMBL" id="PJF34610.1"/>
    </source>
</evidence>
<keyword evidence="2" id="KW-0540">Nuclease</keyword>
<dbReference type="InterPro" id="IPR011335">
    <property type="entry name" value="Restrct_endonuc-II-like"/>
</dbReference>
<comment type="caution">
    <text evidence="2">The sequence shown here is derived from an EMBL/GenBank/DDBJ whole genome shotgun (WGS) entry which is preliminary data.</text>
</comment>
<dbReference type="AlphaFoldDB" id="A0A2M8PAN9"/>
<reference evidence="2 3" key="1">
    <citation type="submission" date="2017-11" db="EMBL/GenBank/DDBJ databases">
        <title>Evolution of Phototrophy in the Chloroflexi Phylum Driven by Horizontal Gene Transfer.</title>
        <authorList>
            <person name="Ward L.M."/>
            <person name="Hemp J."/>
            <person name="Shih P.M."/>
            <person name="Mcglynn S.E."/>
            <person name="Fischer W."/>
        </authorList>
    </citation>
    <scope>NUCLEOTIDE SEQUENCE [LARGE SCALE GENOMIC DNA]</scope>
    <source>
        <strain evidence="2">JP3_13</strain>
    </source>
</reference>
<evidence type="ECO:0000313" key="3">
    <source>
        <dbReference type="Proteomes" id="UP000229681"/>
    </source>
</evidence>
<gene>
    <name evidence="2" type="ORF">CUN49_14790</name>
</gene>
<keyword evidence="2" id="KW-0378">Hydrolase</keyword>
<sequence length="227" mass="24993">MPAHAQAFCVSGAKIRHKCARYAMVIRQKLSVSDFEAFLKLPENADKRFELHDGVICEMAPSSALATVIAMRLAVLIGNYVYAAQRGVLTGADGGFQLTANDVLAPDVAFIRAERLTAIQRRGFFQIAPDLAIEVVSPSDSIPAVQRKAARYLTLGVREVWIIYPDEQTADIYRLTEAPNRLEVRQIPADGALESDLLPEFRLPLQQLFALGTPILDDDQTAERPTG</sequence>
<dbReference type="Proteomes" id="UP000229681">
    <property type="component" value="Unassembled WGS sequence"/>
</dbReference>
<name>A0A2M8PAN9_9CHLR</name>
<dbReference type="Gene3D" id="3.90.1570.10">
    <property type="entry name" value="tt1808, chain A"/>
    <property type="match status" value="1"/>
</dbReference>
<evidence type="ECO:0000259" key="1">
    <source>
        <dbReference type="Pfam" id="PF05685"/>
    </source>
</evidence>
<feature type="domain" description="Putative restriction endonuclease" evidence="1">
    <location>
        <begin position="35"/>
        <end position="205"/>
    </location>
</feature>
<protein>
    <submittedName>
        <fullName evidence="2">Uma2 family endonuclease</fullName>
    </submittedName>
</protein>
<dbReference type="InterPro" id="IPR012296">
    <property type="entry name" value="Nuclease_put_TT1808"/>
</dbReference>
<proteinExistence type="predicted"/>
<dbReference type="PANTHER" id="PTHR34107:SF4">
    <property type="entry name" value="SLL1222 PROTEIN"/>
    <property type="match status" value="1"/>
</dbReference>
<dbReference type="Pfam" id="PF05685">
    <property type="entry name" value="Uma2"/>
    <property type="match status" value="1"/>
</dbReference>
<organism evidence="2 3">
    <name type="scientific">Candidatus Thermofonsia Clade 1 bacterium</name>
    <dbReference type="NCBI Taxonomy" id="2364210"/>
    <lineage>
        <taxon>Bacteria</taxon>
        <taxon>Bacillati</taxon>
        <taxon>Chloroflexota</taxon>
        <taxon>Candidatus Thermofontia</taxon>
        <taxon>Candidatus Thermofonsia Clade 1</taxon>
    </lineage>
</organism>
<dbReference type="SUPFAM" id="SSF52980">
    <property type="entry name" value="Restriction endonuclease-like"/>
    <property type="match status" value="1"/>
</dbReference>